<dbReference type="OrthoDB" id="5562676at2759"/>
<dbReference type="PANTHER" id="PTHR28062:SF1">
    <property type="entry name" value="TRANSMEMBRANE PROTEIN"/>
    <property type="match status" value="1"/>
</dbReference>
<name>A0A0C3N5G6_PISTI</name>
<dbReference type="GO" id="GO:1902600">
    <property type="term" value="P:proton transmembrane transport"/>
    <property type="evidence" value="ECO:0007669"/>
    <property type="project" value="TreeGrafter"/>
</dbReference>
<reference evidence="3" key="2">
    <citation type="submission" date="2015-01" db="EMBL/GenBank/DDBJ databases">
        <title>Evolutionary Origins and Diversification of the Mycorrhizal Mutualists.</title>
        <authorList>
            <consortium name="DOE Joint Genome Institute"/>
            <consortium name="Mycorrhizal Genomics Consortium"/>
            <person name="Kohler A."/>
            <person name="Kuo A."/>
            <person name="Nagy L.G."/>
            <person name="Floudas D."/>
            <person name="Copeland A."/>
            <person name="Barry K.W."/>
            <person name="Cichocki N."/>
            <person name="Veneault-Fourrey C."/>
            <person name="LaButti K."/>
            <person name="Lindquist E.A."/>
            <person name="Lipzen A."/>
            <person name="Lundell T."/>
            <person name="Morin E."/>
            <person name="Murat C."/>
            <person name="Riley R."/>
            <person name="Ohm R."/>
            <person name="Sun H."/>
            <person name="Tunlid A."/>
            <person name="Henrissat B."/>
            <person name="Grigoriev I.V."/>
            <person name="Hibbett D.S."/>
            <person name="Martin F."/>
        </authorList>
    </citation>
    <scope>NUCLEOTIDE SEQUENCE [LARGE SCALE GENOMIC DNA]</scope>
    <source>
        <strain evidence="3">Marx 270</strain>
    </source>
</reference>
<dbReference type="GO" id="GO:0006813">
    <property type="term" value="P:potassium ion transport"/>
    <property type="evidence" value="ECO:0007669"/>
    <property type="project" value="TreeGrafter"/>
</dbReference>
<evidence type="ECO:0008006" key="4">
    <source>
        <dbReference type="Google" id="ProtNLM"/>
    </source>
</evidence>
<dbReference type="HOGENOM" id="CLU_043838_1_0_1"/>
<keyword evidence="1" id="KW-0472">Membrane</keyword>
<dbReference type="EMBL" id="KN832049">
    <property type="protein sequence ID" value="KIN96309.1"/>
    <property type="molecule type" value="Genomic_DNA"/>
</dbReference>
<protein>
    <recommendedName>
        <fullName evidence="4">Mitochondrial K+-H+ exchange-related-domain-containing protein</fullName>
    </recommendedName>
</protein>
<dbReference type="Proteomes" id="UP000054217">
    <property type="component" value="Unassembled WGS sequence"/>
</dbReference>
<evidence type="ECO:0000313" key="3">
    <source>
        <dbReference type="Proteomes" id="UP000054217"/>
    </source>
</evidence>
<dbReference type="GO" id="GO:0005743">
    <property type="term" value="C:mitochondrial inner membrane"/>
    <property type="evidence" value="ECO:0007669"/>
    <property type="project" value="TreeGrafter"/>
</dbReference>
<organism evidence="2 3">
    <name type="scientific">Pisolithus tinctorius Marx 270</name>
    <dbReference type="NCBI Taxonomy" id="870435"/>
    <lineage>
        <taxon>Eukaryota</taxon>
        <taxon>Fungi</taxon>
        <taxon>Dikarya</taxon>
        <taxon>Basidiomycota</taxon>
        <taxon>Agaricomycotina</taxon>
        <taxon>Agaricomycetes</taxon>
        <taxon>Agaricomycetidae</taxon>
        <taxon>Boletales</taxon>
        <taxon>Sclerodermatineae</taxon>
        <taxon>Pisolithaceae</taxon>
        <taxon>Pisolithus</taxon>
    </lineage>
</organism>
<keyword evidence="1" id="KW-0812">Transmembrane</keyword>
<dbReference type="Pfam" id="PF10173">
    <property type="entry name" value="Mit_KHE1"/>
    <property type="match status" value="1"/>
</dbReference>
<dbReference type="InParanoid" id="A0A0C3N5G6"/>
<dbReference type="STRING" id="870435.A0A0C3N5G6"/>
<dbReference type="InterPro" id="IPR018786">
    <property type="entry name" value="Mit_KHE1"/>
</dbReference>
<dbReference type="PANTHER" id="PTHR28062">
    <property type="entry name" value="K+-H+ EXCHANGE-LIKE PROTEIN"/>
    <property type="match status" value="1"/>
</dbReference>
<proteinExistence type="predicted"/>
<evidence type="ECO:0000256" key="1">
    <source>
        <dbReference type="SAM" id="Phobius"/>
    </source>
</evidence>
<accession>A0A0C3N5G6</accession>
<feature type="transmembrane region" description="Helical" evidence="1">
    <location>
        <begin position="174"/>
        <end position="193"/>
    </location>
</feature>
<keyword evidence="3" id="KW-1185">Reference proteome</keyword>
<dbReference type="AlphaFoldDB" id="A0A0C3N5G6"/>
<gene>
    <name evidence="2" type="ORF">M404DRAFT_932295</name>
</gene>
<dbReference type="FunCoup" id="A0A0C3N5G6">
    <property type="interactions" value="18"/>
</dbReference>
<reference evidence="2 3" key="1">
    <citation type="submission" date="2014-04" db="EMBL/GenBank/DDBJ databases">
        <authorList>
            <consortium name="DOE Joint Genome Institute"/>
            <person name="Kuo A."/>
            <person name="Kohler A."/>
            <person name="Costa M.D."/>
            <person name="Nagy L.G."/>
            <person name="Floudas D."/>
            <person name="Copeland A."/>
            <person name="Barry K.W."/>
            <person name="Cichocki N."/>
            <person name="Veneault-Fourrey C."/>
            <person name="LaButti K."/>
            <person name="Lindquist E.A."/>
            <person name="Lipzen A."/>
            <person name="Lundell T."/>
            <person name="Morin E."/>
            <person name="Murat C."/>
            <person name="Sun H."/>
            <person name="Tunlid A."/>
            <person name="Henrissat B."/>
            <person name="Grigoriev I.V."/>
            <person name="Hibbett D.S."/>
            <person name="Martin F."/>
            <person name="Nordberg H.P."/>
            <person name="Cantor M.N."/>
            <person name="Hua S.X."/>
        </authorList>
    </citation>
    <scope>NUCLEOTIDE SEQUENCE [LARGE SCALE GENOMIC DNA]</scope>
    <source>
        <strain evidence="2 3">Marx 270</strain>
    </source>
</reference>
<evidence type="ECO:0000313" key="2">
    <source>
        <dbReference type="EMBL" id="KIN96309.1"/>
    </source>
</evidence>
<sequence>MPSLRIIALPLAKARPSALLVSRPLVYYHFNLAPPGAAEKNKSWTNRMLNKLTTVAADAWANFGKAPEGSWKLRLYQHGERLVDRIDFEELALKGVDPSLAPSLRNRGIAGKPLEGLSGSDQKSEERPPVIRLIYPPSLYSSLSTPLSDESVHPSLSHLRVLLDSRGPRHRRGFYLWMMITPLTFPLTIIPVIPNIPFFFCAWRSWSHYKAYKSSQYLSSLIDQGFVHPEPNRELDELYRLFSPPAPNANSALSNCCQVSSSDKRGKPENASDCNLKSISSSTADSNAGPVPHHLLLSRGAVPRILELFSLPDSAAADMYRAMEQVRVRLQAEPR</sequence>
<keyword evidence="1" id="KW-1133">Transmembrane helix</keyword>